<evidence type="ECO:0000256" key="2">
    <source>
        <dbReference type="SAM" id="Phobius"/>
    </source>
</evidence>
<keyword evidence="2" id="KW-0472">Membrane</keyword>
<keyword evidence="5" id="KW-1185">Reference proteome</keyword>
<dbReference type="Proteomes" id="UP000749040">
    <property type="component" value="Unassembled WGS sequence"/>
</dbReference>
<proteinExistence type="predicted"/>
<evidence type="ECO:0000313" key="5">
    <source>
        <dbReference type="Proteomes" id="UP000749040"/>
    </source>
</evidence>
<reference evidence="4 5" key="1">
    <citation type="submission" date="2021-01" db="EMBL/GenBank/DDBJ databases">
        <title>Streptomyces acididurans sp. nov., isolated from a peat swamp forest soil.</title>
        <authorList>
            <person name="Chantavorakit T."/>
            <person name="Duangmal K."/>
        </authorList>
    </citation>
    <scope>NUCLEOTIDE SEQUENCE [LARGE SCALE GENOMIC DNA]</scope>
    <source>
        <strain evidence="4 5">KK5PA1</strain>
    </source>
</reference>
<feature type="transmembrane region" description="Helical" evidence="2">
    <location>
        <begin position="280"/>
        <end position="299"/>
    </location>
</feature>
<dbReference type="EMBL" id="JADKYB010000002">
    <property type="protein sequence ID" value="MBM9503789.1"/>
    <property type="molecule type" value="Genomic_DNA"/>
</dbReference>
<evidence type="ECO:0000313" key="4">
    <source>
        <dbReference type="EMBL" id="MBM9503789.1"/>
    </source>
</evidence>
<organism evidence="4 5">
    <name type="scientific">Actinacidiphila acididurans</name>
    <dbReference type="NCBI Taxonomy" id="2784346"/>
    <lineage>
        <taxon>Bacteria</taxon>
        <taxon>Bacillati</taxon>
        <taxon>Actinomycetota</taxon>
        <taxon>Actinomycetes</taxon>
        <taxon>Kitasatosporales</taxon>
        <taxon>Streptomycetaceae</taxon>
        <taxon>Actinacidiphila</taxon>
    </lineage>
</organism>
<evidence type="ECO:0000256" key="1">
    <source>
        <dbReference type="SAM" id="MobiDB-lite"/>
    </source>
</evidence>
<protein>
    <recommendedName>
        <fullName evidence="6">LPXTG cell wall anchor domain-containing protein</fullName>
    </recommendedName>
</protein>
<feature type="compositionally biased region" description="Gly residues" evidence="1">
    <location>
        <begin position="246"/>
        <end position="255"/>
    </location>
</feature>
<gene>
    <name evidence="4" type="ORF">ITX44_04420</name>
</gene>
<dbReference type="RefSeq" id="WP_205355648.1">
    <property type="nucleotide sequence ID" value="NZ_JADKYB010000002.1"/>
</dbReference>
<feature type="compositionally biased region" description="Low complexity" evidence="1">
    <location>
        <begin position="169"/>
        <end position="245"/>
    </location>
</feature>
<comment type="caution">
    <text evidence="4">The sequence shown here is derived from an EMBL/GenBank/DDBJ whole genome shotgun (WGS) entry which is preliminary data.</text>
</comment>
<evidence type="ECO:0008006" key="6">
    <source>
        <dbReference type="Google" id="ProtNLM"/>
    </source>
</evidence>
<feature type="region of interest" description="Disordered" evidence="1">
    <location>
        <begin position="295"/>
        <end position="316"/>
    </location>
</feature>
<keyword evidence="3" id="KW-0732">Signal</keyword>
<name>A0ABS2TKC4_9ACTN</name>
<feature type="compositionally biased region" description="Low complexity" evidence="1">
    <location>
        <begin position="256"/>
        <end position="265"/>
    </location>
</feature>
<feature type="chain" id="PRO_5046385162" description="LPXTG cell wall anchor domain-containing protein" evidence="3">
    <location>
        <begin position="35"/>
        <end position="316"/>
    </location>
</feature>
<keyword evidence="2" id="KW-1133">Transmembrane helix</keyword>
<dbReference type="PROSITE" id="PS51257">
    <property type="entry name" value="PROKAR_LIPOPROTEIN"/>
    <property type="match status" value="1"/>
</dbReference>
<accession>A0ABS2TKC4</accession>
<evidence type="ECO:0000256" key="3">
    <source>
        <dbReference type="SAM" id="SignalP"/>
    </source>
</evidence>
<keyword evidence="2" id="KW-0812">Transmembrane</keyword>
<feature type="signal peptide" evidence="3">
    <location>
        <begin position="1"/>
        <end position="34"/>
    </location>
</feature>
<feature type="region of interest" description="Disordered" evidence="1">
    <location>
        <begin position="152"/>
        <end position="277"/>
    </location>
</feature>
<sequence>MSFTRLSRPAAAGVGSLIVACAAAGVFTAPAAHADAVGTLTVTPHTGLDSSGINLQTSALCPDPATNLIVTVKGSGFPAAGQNVVSNSPLTTYNAAGSGFTVPLTQTMRDYANTAGFSTLQGKYDFTLTCRTAFNPTSLGDFTGSIWFTSNTTFQDTDPNGPTTPPTTPTGTPTGTPTSTPTDTGTPTSTPTDTGTPTGTPSDTPTDTATPTGTPSDTPTDTSSPTGAPTDTSAAGGDSGTSGTSGTSGGSGSGGSQDVSTTVSGGSNGGGSLAATGTNAATLGSVAAVLVLAGGAAVWQTRRRRTAAADSTTSND</sequence>